<dbReference type="SUPFAM" id="SSF49464">
    <property type="entry name" value="Carboxypeptidase regulatory domain-like"/>
    <property type="match status" value="1"/>
</dbReference>
<evidence type="ECO:0000313" key="1">
    <source>
        <dbReference type="EMBL" id="GAA1838657.1"/>
    </source>
</evidence>
<organism evidence="1 2">
    <name type="scientific">Luedemannella flava</name>
    <dbReference type="NCBI Taxonomy" id="349316"/>
    <lineage>
        <taxon>Bacteria</taxon>
        <taxon>Bacillati</taxon>
        <taxon>Actinomycetota</taxon>
        <taxon>Actinomycetes</taxon>
        <taxon>Micromonosporales</taxon>
        <taxon>Micromonosporaceae</taxon>
        <taxon>Luedemannella</taxon>
    </lineage>
</organism>
<dbReference type="EMBL" id="BAAALT010000363">
    <property type="protein sequence ID" value="GAA1838657.1"/>
    <property type="molecule type" value="Genomic_DNA"/>
</dbReference>
<reference evidence="2" key="1">
    <citation type="journal article" date="2019" name="Int. J. Syst. Evol. Microbiol.">
        <title>The Global Catalogue of Microorganisms (GCM) 10K type strain sequencing project: providing services to taxonomists for standard genome sequencing and annotation.</title>
        <authorList>
            <consortium name="The Broad Institute Genomics Platform"/>
            <consortium name="The Broad Institute Genome Sequencing Center for Infectious Disease"/>
            <person name="Wu L."/>
            <person name="Ma J."/>
        </authorList>
    </citation>
    <scope>NUCLEOTIDE SEQUENCE [LARGE SCALE GENOMIC DNA]</scope>
    <source>
        <strain evidence="2">JCM 13250</strain>
    </source>
</reference>
<gene>
    <name evidence="1" type="ORF">GCM10009682_63710</name>
</gene>
<dbReference type="RefSeq" id="WP_344140604.1">
    <property type="nucleotide sequence ID" value="NZ_BAAALT010000363.1"/>
</dbReference>
<evidence type="ECO:0008006" key="3">
    <source>
        <dbReference type="Google" id="ProtNLM"/>
    </source>
</evidence>
<accession>A0ABP4Z2M8</accession>
<dbReference type="InterPro" id="IPR008969">
    <property type="entry name" value="CarboxyPept-like_regulatory"/>
</dbReference>
<keyword evidence="2" id="KW-1185">Reference proteome</keyword>
<evidence type="ECO:0000313" key="2">
    <source>
        <dbReference type="Proteomes" id="UP001500218"/>
    </source>
</evidence>
<proteinExistence type="predicted"/>
<sequence>MSAPLPAAAGRGTVAEATWTVLNCLAGAGVPASVAQPGPRASASTEDVAVWPVALLPERVSGPTGGEPLRLRARYLVTSDSPQWTTATLDRVLSALLAEPALGLVPEPVPTELWVALGAPPRLALLVDVPVRVHRPAPSAPRVTGGLRITETPLRAVRGQVVGPSDVPVPGVRVVAVGLDLATRTDAHGAFAFAGLPVAATRLTVAGKGLRGGADVPADAAQPVVLHCQYEEV</sequence>
<dbReference type="Proteomes" id="UP001500218">
    <property type="component" value="Unassembled WGS sequence"/>
</dbReference>
<comment type="caution">
    <text evidence="1">The sequence shown here is derived from an EMBL/GenBank/DDBJ whole genome shotgun (WGS) entry which is preliminary data.</text>
</comment>
<protein>
    <recommendedName>
        <fullName evidence="3">Carboxypeptidase regulatory-like domain-containing protein</fullName>
    </recommendedName>
</protein>
<dbReference type="Pfam" id="PF13620">
    <property type="entry name" value="CarboxypepD_reg"/>
    <property type="match status" value="1"/>
</dbReference>
<name>A0ABP4Z2M8_9ACTN</name>